<comment type="caution">
    <text evidence="4">The sequence shown here is derived from an EMBL/GenBank/DDBJ whole genome shotgun (WGS) entry which is preliminary data.</text>
</comment>
<protein>
    <submittedName>
        <fullName evidence="4">Uncharacterized protein</fullName>
    </submittedName>
</protein>
<evidence type="ECO:0000313" key="4">
    <source>
        <dbReference type="EMBL" id="KAK2967843.1"/>
    </source>
</evidence>
<sequence length="204" mass="23373">MADPVYIQNLTVRWPNLNNPGSSKGFWLYEWKKHGTCSLNLYPQQAYFGLAMQLHDKLNLLEVLAKSNINPGAISNHLLSQVNNSLVAYTSKVPDFKCQLNRAITTLRRNLPKEVVSCNNLSGTAIDCSISQRSNCCYTHIEPISFEEAMKDKNWRQAMDEEIQAIKLEMTMEGPEEKKHPSLPSNYVSLAHLKDRWLQQHQQQ</sequence>
<comment type="similarity">
    <text evidence="1 3">Belongs to the RNase T2 family.</text>
</comment>
<dbReference type="PROSITE" id="PS00531">
    <property type="entry name" value="RNASE_T2_2"/>
    <property type="match status" value="1"/>
</dbReference>
<evidence type="ECO:0000256" key="2">
    <source>
        <dbReference type="ARBA" id="ARBA00023239"/>
    </source>
</evidence>
<evidence type="ECO:0000256" key="1">
    <source>
        <dbReference type="ARBA" id="ARBA00007469"/>
    </source>
</evidence>
<dbReference type="GO" id="GO:0006401">
    <property type="term" value="P:RNA catabolic process"/>
    <property type="evidence" value="ECO:0007669"/>
    <property type="project" value="TreeGrafter"/>
</dbReference>
<dbReference type="PANTHER" id="PTHR11240:SF81">
    <property type="entry name" value="RIBONUCLEASE S-2"/>
    <property type="match status" value="1"/>
</dbReference>
<accession>A0AA88U0X0</accession>
<name>A0AA88U0X0_9ASTE</name>
<dbReference type="PANTHER" id="PTHR11240">
    <property type="entry name" value="RIBONUCLEASE T2"/>
    <property type="match status" value="1"/>
</dbReference>
<dbReference type="InterPro" id="IPR033130">
    <property type="entry name" value="RNase_T2_His_AS_2"/>
</dbReference>
<proteinExistence type="inferred from homology"/>
<dbReference type="AlphaFoldDB" id="A0AA88U0X0"/>
<dbReference type="EMBL" id="JAVXUO010002980">
    <property type="protein sequence ID" value="KAK2967843.1"/>
    <property type="molecule type" value="Genomic_DNA"/>
</dbReference>
<dbReference type="GO" id="GO:0005576">
    <property type="term" value="C:extracellular region"/>
    <property type="evidence" value="ECO:0007669"/>
    <property type="project" value="TreeGrafter"/>
</dbReference>
<dbReference type="InterPro" id="IPR036430">
    <property type="entry name" value="RNase_T2-like_sf"/>
</dbReference>
<dbReference type="GO" id="GO:0033897">
    <property type="term" value="F:ribonuclease T2 activity"/>
    <property type="evidence" value="ECO:0007669"/>
    <property type="project" value="InterPro"/>
</dbReference>
<reference evidence="4" key="1">
    <citation type="submission" date="2022-12" db="EMBL/GenBank/DDBJ databases">
        <title>Draft genome assemblies for two species of Escallonia (Escalloniales).</title>
        <authorList>
            <person name="Chanderbali A."/>
            <person name="Dervinis C."/>
            <person name="Anghel I."/>
            <person name="Soltis D."/>
            <person name="Soltis P."/>
            <person name="Zapata F."/>
        </authorList>
    </citation>
    <scope>NUCLEOTIDE SEQUENCE</scope>
    <source>
        <strain evidence="4">UCBG92.1500</strain>
        <tissue evidence="4">Leaf</tissue>
    </source>
</reference>
<dbReference type="Pfam" id="PF00445">
    <property type="entry name" value="Ribonuclease_T2"/>
    <property type="match status" value="1"/>
</dbReference>
<evidence type="ECO:0000256" key="3">
    <source>
        <dbReference type="RuleBase" id="RU004328"/>
    </source>
</evidence>
<dbReference type="SUPFAM" id="SSF55895">
    <property type="entry name" value="Ribonuclease Rh-like"/>
    <property type="match status" value="1"/>
</dbReference>
<keyword evidence="5" id="KW-1185">Reference proteome</keyword>
<dbReference type="Gene3D" id="3.90.730.10">
    <property type="entry name" value="Ribonuclease T2-like"/>
    <property type="match status" value="1"/>
</dbReference>
<dbReference type="GO" id="GO:0003723">
    <property type="term" value="F:RNA binding"/>
    <property type="evidence" value="ECO:0007669"/>
    <property type="project" value="InterPro"/>
</dbReference>
<gene>
    <name evidence="4" type="ORF">RJ640_001785</name>
</gene>
<dbReference type="InterPro" id="IPR001568">
    <property type="entry name" value="RNase_T2-like"/>
</dbReference>
<evidence type="ECO:0000313" key="5">
    <source>
        <dbReference type="Proteomes" id="UP001187471"/>
    </source>
</evidence>
<dbReference type="Proteomes" id="UP001187471">
    <property type="component" value="Unassembled WGS sequence"/>
</dbReference>
<keyword evidence="2" id="KW-0456">Lyase</keyword>
<organism evidence="4 5">
    <name type="scientific">Escallonia rubra</name>
    <dbReference type="NCBI Taxonomy" id="112253"/>
    <lineage>
        <taxon>Eukaryota</taxon>
        <taxon>Viridiplantae</taxon>
        <taxon>Streptophyta</taxon>
        <taxon>Embryophyta</taxon>
        <taxon>Tracheophyta</taxon>
        <taxon>Spermatophyta</taxon>
        <taxon>Magnoliopsida</taxon>
        <taxon>eudicotyledons</taxon>
        <taxon>Gunneridae</taxon>
        <taxon>Pentapetalae</taxon>
        <taxon>asterids</taxon>
        <taxon>campanulids</taxon>
        <taxon>Escalloniales</taxon>
        <taxon>Escalloniaceae</taxon>
        <taxon>Escallonia</taxon>
    </lineage>
</organism>